<dbReference type="Gene3D" id="3.40.50.1110">
    <property type="entry name" value="SGNH hydrolase"/>
    <property type="match status" value="1"/>
</dbReference>
<dbReference type="PROSITE" id="PS51257">
    <property type="entry name" value="PROKAR_LIPOPROTEIN"/>
    <property type="match status" value="1"/>
</dbReference>
<feature type="compositionally biased region" description="Polar residues" evidence="1">
    <location>
        <begin position="38"/>
        <end position="47"/>
    </location>
</feature>
<dbReference type="CDD" id="cd01832">
    <property type="entry name" value="SGNH_hydrolase_like_1"/>
    <property type="match status" value="1"/>
</dbReference>
<dbReference type="SUPFAM" id="SSF52266">
    <property type="entry name" value="SGNH hydrolase"/>
    <property type="match status" value="1"/>
</dbReference>
<evidence type="ECO:0000313" key="2">
    <source>
        <dbReference type="EMBL" id="CAG6392832.1"/>
    </source>
</evidence>
<dbReference type="InterPro" id="IPR001087">
    <property type="entry name" value="GDSL"/>
</dbReference>
<dbReference type="Proteomes" id="UP001152519">
    <property type="component" value="Unassembled WGS sequence"/>
</dbReference>
<organism evidence="2 3">
    <name type="scientific">Actinacidiphila cocklensis</name>
    <dbReference type="NCBI Taxonomy" id="887465"/>
    <lineage>
        <taxon>Bacteria</taxon>
        <taxon>Bacillati</taxon>
        <taxon>Actinomycetota</taxon>
        <taxon>Actinomycetes</taxon>
        <taxon>Kitasatosporales</taxon>
        <taxon>Streptomycetaceae</taxon>
        <taxon>Actinacidiphila</taxon>
    </lineage>
</organism>
<sequence length="310" mass="32602">MRPLLRPGLVLAVGAVLLGGCLSGCSSGGSPDGERAPTTGSPTAHTSHSARKPAPAAPAAPARPWNVHPASVAALGDSITRGFDACKPLSDCPEVSWATGSRTGVGSLTRRLTTAAPATRSWNLAGTGARVADLQDQARTAAAHRPAMVTVLIGANDACASRLGTMTPVADFRSDFAAAMAYLHKTLPATQILVASIPDLERLWSVGRSNVLGKEVWKLGLCPTMLDDPDSQSAAAKSRRTAVRDRVVAYNEVLGQVCGQYVRCRYDGGAVFGYRFGTDELSSWDWFHPNEKGQEQLAALLAAVAFRPQQ</sequence>
<dbReference type="RefSeq" id="WP_251487845.1">
    <property type="nucleotide sequence ID" value="NZ_CAJSLV010000046.1"/>
</dbReference>
<reference evidence="2" key="1">
    <citation type="submission" date="2021-05" db="EMBL/GenBank/DDBJ databases">
        <authorList>
            <person name="Arsene-Ploetze F."/>
        </authorList>
    </citation>
    <scope>NUCLEOTIDE SEQUENCE</scope>
    <source>
        <strain evidence="2">DSM 42138</strain>
    </source>
</reference>
<dbReference type="Pfam" id="PF00657">
    <property type="entry name" value="Lipase_GDSL"/>
    <property type="match status" value="1"/>
</dbReference>
<dbReference type="InterPro" id="IPR038885">
    <property type="entry name" value="PLB1"/>
</dbReference>
<feature type="compositionally biased region" description="Low complexity" evidence="1">
    <location>
        <begin position="52"/>
        <end position="64"/>
    </location>
</feature>
<dbReference type="AlphaFoldDB" id="A0A9W4GQ18"/>
<dbReference type="PANTHER" id="PTHR21325:SF31">
    <property type="entry name" value="GH22081P-RELATED"/>
    <property type="match status" value="1"/>
</dbReference>
<gene>
    <name evidence="2" type="ORF">SCOCK_180209</name>
</gene>
<keyword evidence="3" id="KW-1185">Reference proteome</keyword>
<evidence type="ECO:0000256" key="1">
    <source>
        <dbReference type="SAM" id="MobiDB-lite"/>
    </source>
</evidence>
<dbReference type="EMBL" id="CAJSLV010000046">
    <property type="protein sequence ID" value="CAG6392832.1"/>
    <property type="molecule type" value="Genomic_DNA"/>
</dbReference>
<accession>A0A9W4GQ18</accession>
<dbReference type="GO" id="GO:0004620">
    <property type="term" value="F:phospholipase activity"/>
    <property type="evidence" value="ECO:0007669"/>
    <property type="project" value="InterPro"/>
</dbReference>
<proteinExistence type="predicted"/>
<dbReference type="PANTHER" id="PTHR21325">
    <property type="entry name" value="PHOSPHOLIPASE B, PLB1"/>
    <property type="match status" value="1"/>
</dbReference>
<comment type="caution">
    <text evidence="2">The sequence shown here is derived from an EMBL/GenBank/DDBJ whole genome shotgun (WGS) entry which is preliminary data.</text>
</comment>
<evidence type="ECO:0000313" key="3">
    <source>
        <dbReference type="Proteomes" id="UP001152519"/>
    </source>
</evidence>
<protein>
    <submittedName>
        <fullName evidence="2">Lysophospholipase L1</fullName>
    </submittedName>
</protein>
<feature type="region of interest" description="Disordered" evidence="1">
    <location>
        <begin position="27"/>
        <end position="64"/>
    </location>
</feature>
<dbReference type="InterPro" id="IPR036514">
    <property type="entry name" value="SGNH_hydro_sf"/>
</dbReference>
<name>A0A9W4GQ18_9ACTN</name>